<keyword evidence="4" id="KW-1185">Reference proteome</keyword>
<keyword evidence="1 3" id="KW-0378">Hydrolase</keyword>
<proteinExistence type="predicted"/>
<dbReference type="FunCoup" id="B4D2T5">
    <property type="interactions" value="111"/>
</dbReference>
<evidence type="ECO:0000256" key="1">
    <source>
        <dbReference type="ARBA" id="ARBA00022801"/>
    </source>
</evidence>
<gene>
    <name evidence="3" type="ORF">CfE428DRAFT_3223</name>
</gene>
<dbReference type="CDD" id="cd00431">
    <property type="entry name" value="cysteine_hydrolases"/>
    <property type="match status" value="1"/>
</dbReference>
<dbReference type="AlphaFoldDB" id="B4D2T5"/>
<dbReference type="Proteomes" id="UP000005824">
    <property type="component" value="Unassembled WGS sequence"/>
</dbReference>
<dbReference type="STRING" id="497964.CfE428DRAFT_3223"/>
<dbReference type="InterPro" id="IPR036380">
    <property type="entry name" value="Isochorismatase-like_sf"/>
</dbReference>
<dbReference type="GO" id="GO:0016787">
    <property type="term" value="F:hydrolase activity"/>
    <property type="evidence" value="ECO:0007669"/>
    <property type="project" value="UniProtKB-KW"/>
</dbReference>
<dbReference type="SUPFAM" id="SSF52499">
    <property type="entry name" value="Isochorismatase-like hydrolases"/>
    <property type="match status" value="1"/>
</dbReference>
<dbReference type="InterPro" id="IPR050272">
    <property type="entry name" value="Isochorismatase-like_hydrls"/>
</dbReference>
<evidence type="ECO:0000313" key="4">
    <source>
        <dbReference type="Proteomes" id="UP000005824"/>
    </source>
</evidence>
<comment type="caution">
    <text evidence="3">The sequence shown here is derived from an EMBL/GenBank/DDBJ whole genome shotgun (WGS) entry which is preliminary data.</text>
</comment>
<dbReference type="InParanoid" id="B4D2T5"/>
<accession>B4D2T5</accession>
<feature type="domain" description="Isochorismatase-like" evidence="2">
    <location>
        <begin position="18"/>
        <end position="180"/>
    </location>
</feature>
<dbReference type="eggNOG" id="COG1335">
    <property type="taxonomic scope" value="Bacteria"/>
</dbReference>
<sequence length="196" mass="22020">MKTPRDPHGVAPDKSEWALLLIDVINDFDFPEGPKLLRFALPAARRLVALKKRAHRAGVPAIYVNDNFGRWRSDFRKQVARCVDQKCPGSPIAKLLPPADDDYFVLKPKHSGFFSTSLDVLLSHLGARKLILTGFATDICVLFTADDAYMRDYQLSIPVDCSAAETAAAHRRACEHMKRFLKADIRPSAKLRFRAD</sequence>
<dbReference type="RefSeq" id="WP_006980548.1">
    <property type="nucleotide sequence ID" value="NZ_ABVL01000009.1"/>
</dbReference>
<dbReference type="EMBL" id="ABVL01000009">
    <property type="protein sequence ID" value="EDY19046.1"/>
    <property type="molecule type" value="Genomic_DNA"/>
</dbReference>
<organism evidence="3 4">
    <name type="scientific">Chthoniobacter flavus Ellin428</name>
    <dbReference type="NCBI Taxonomy" id="497964"/>
    <lineage>
        <taxon>Bacteria</taxon>
        <taxon>Pseudomonadati</taxon>
        <taxon>Verrucomicrobiota</taxon>
        <taxon>Spartobacteria</taxon>
        <taxon>Chthoniobacterales</taxon>
        <taxon>Chthoniobacteraceae</taxon>
        <taxon>Chthoniobacter</taxon>
    </lineage>
</organism>
<dbReference type="PANTHER" id="PTHR43540">
    <property type="entry name" value="PEROXYUREIDOACRYLATE/UREIDOACRYLATE AMIDOHYDROLASE-RELATED"/>
    <property type="match status" value="1"/>
</dbReference>
<protein>
    <submittedName>
        <fullName evidence="3">Isochorismatase hydrolase</fullName>
    </submittedName>
</protein>
<name>B4D2T5_9BACT</name>
<dbReference type="InterPro" id="IPR000868">
    <property type="entry name" value="Isochorismatase-like_dom"/>
</dbReference>
<evidence type="ECO:0000313" key="3">
    <source>
        <dbReference type="EMBL" id="EDY19046.1"/>
    </source>
</evidence>
<dbReference type="PANTHER" id="PTHR43540:SF6">
    <property type="entry name" value="ISOCHORISMATASE-LIKE DOMAIN-CONTAINING PROTEIN"/>
    <property type="match status" value="1"/>
</dbReference>
<evidence type="ECO:0000259" key="2">
    <source>
        <dbReference type="Pfam" id="PF00857"/>
    </source>
</evidence>
<dbReference type="Gene3D" id="3.40.50.850">
    <property type="entry name" value="Isochorismatase-like"/>
    <property type="match status" value="1"/>
</dbReference>
<dbReference type="Pfam" id="PF00857">
    <property type="entry name" value="Isochorismatase"/>
    <property type="match status" value="1"/>
</dbReference>
<reference evidence="3 4" key="1">
    <citation type="journal article" date="2011" name="J. Bacteriol.">
        <title>Genome sequence of Chthoniobacter flavus Ellin428, an aerobic heterotrophic soil bacterium.</title>
        <authorList>
            <person name="Kant R."/>
            <person name="van Passel M.W."/>
            <person name="Palva A."/>
            <person name="Lucas S."/>
            <person name="Lapidus A."/>
            <person name="Glavina Del Rio T."/>
            <person name="Dalin E."/>
            <person name="Tice H."/>
            <person name="Bruce D."/>
            <person name="Goodwin L."/>
            <person name="Pitluck S."/>
            <person name="Larimer F.W."/>
            <person name="Land M.L."/>
            <person name="Hauser L."/>
            <person name="Sangwan P."/>
            <person name="de Vos W.M."/>
            <person name="Janssen P.H."/>
            <person name="Smidt H."/>
        </authorList>
    </citation>
    <scope>NUCLEOTIDE SEQUENCE [LARGE SCALE GENOMIC DNA]</scope>
    <source>
        <strain evidence="3 4">Ellin428</strain>
    </source>
</reference>